<reference evidence="1" key="1">
    <citation type="submission" date="2023-04" db="EMBL/GenBank/DDBJ databases">
        <authorList>
            <person name="Li W."/>
        </authorList>
    </citation>
    <scope>NUCLEOTIDE SEQUENCE</scope>
    <source>
        <strain evidence="1">QITACRE101</strain>
    </source>
</reference>
<dbReference type="RefSeq" id="WP_232799088.1">
    <property type="nucleotide sequence ID" value="NZ_ABEXOC020000028.1"/>
</dbReference>
<organism evidence="1 2">
    <name type="scientific">Providencia rettgeri</name>
    <dbReference type="NCBI Taxonomy" id="587"/>
    <lineage>
        <taxon>Bacteria</taxon>
        <taxon>Pseudomonadati</taxon>
        <taxon>Pseudomonadota</taxon>
        <taxon>Gammaproteobacteria</taxon>
        <taxon>Enterobacterales</taxon>
        <taxon>Morganellaceae</taxon>
        <taxon>Providencia</taxon>
    </lineage>
</organism>
<dbReference type="Proteomes" id="UP001162044">
    <property type="component" value="Unassembled WGS sequence"/>
</dbReference>
<evidence type="ECO:0008006" key="3">
    <source>
        <dbReference type="Google" id="ProtNLM"/>
    </source>
</evidence>
<dbReference type="AlphaFoldDB" id="A0AB35LIS3"/>
<dbReference type="InterPro" id="IPR056946">
    <property type="entry name" value="YmcF-like"/>
</dbReference>
<comment type="caution">
    <text evidence="1">The sequence shown here is derived from an EMBL/GenBank/DDBJ whole genome shotgun (WGS) entry which is preliminary data.</text>
</comment>
<evidence type="ECO:0000313" key="1">
    <source>
        <dbReference type="EMBL" id="MDH2307591.1"/>
    </source>
</evidence>
<evidence type="ECO:0000313" key="2">
    <source>
        <dbReference type="Proteomes" id="UP001162044"/>
    </source>
</evidence>
<sequence>MRCPCCKGSQYRRYHFDVSKSNPYGAKCIFCKSNMTSA</sequence>
<proteinExistence type="predicted"/>
<dbReference type="Pfam" id="PF23641">
    <property type="entry name" value="YmcF-like"/>
    <property type="match status" value="1"/>
</dbReference>
<accession>A0AB35LIS3</accession>
<protein>
    <recommendedName>
        <fullName evidence="3">Cold-shock protein</fullName>
    </recommendedName>
</protein>
<dbReference type="EMBL" id="JARVQW010000014">
    <property type="protein sequence ID" value="MDH2307591.1"/>
    <property type="molecule type" value="Genomic_DNA"/>
</dbReference>
<name>A0AB35LIS3_PRORE</name>
<reference evidence="1" key="2">
    <citation type="submission" date="2023-10" db="EMBL/GenBank/DDBJ databases">
        <title>Analysis of Resistance Genes of Carbapenem-resistant Providencia rettgeri.</title>
        <authorList>
            <person name="Liu M."/>
        </authorList>
    </citation>
    <scope>NUCLEOTIDE SEQUENCE</scope>
    <source>
        <strain evidence="1">QITACRE101</strain>
    </source>
</reference>
<gene>
    <name evidence="1" type="ORF">QDQ51_19525</name>
</gene>